<dbReference type="InterPro" id="IPR036565">
    <property type="entry name" value="Mur-like_cat_sf"/>
</dbReference>
<dbReference type="InterPro" id="IPR005762">
    <property type="entry name" value="MurD"/>
</dbReference>
<dbReference type="GO" id="GO:0008764">
    <property type="term" value="F:UDP-N-acetylmuramoylalanine-D-glutamate ligase activity"/>
    <property type="evidence" value="ECO:0007669"/>
    <property type="project" value="UniProtKB-UniRule"/>
</dbReference>
<dbReference type="SUPFAM" id="SSF53244">
    <property type="entry name" value="MurD-like peptide ligases, peptide-binding domain"/>
    <property type="match status" value="1"/>
</dbReference>
<dbReference type="GO" id="GO:0051301">
    <property type="term" value="P:cell division"/>
    <property type="evidence" value="ECO:0007669"/>
    <property type="project" value="UniProtKB-KW"/>
</dbReference>
<dbReference type="NCBIfam" id="TIGR01087">
    <property type="entry name" value="murD"/>
    <property type="match status" value="1"/>
</dbReference>
<dbReference type="SUPFAM" id="SSF53623">
    <property type="entry name" value="MurD-like peptide ligases, catalytic domain"/>
    <property type="match status" value="1"/>
</dbReference>
<gene>
    <name evidence="7 11" type="primary">murD</name>
    <name evidence="11" type="ORF">CCHOA_07790</name>
</gene>
<dbReference type="AlphaFoldDB" id="A0A3G6JBC6"/>
<feature type="domain" description="Mur ligase C-terminal" evidence="9">
    <location>
        <begin position="348"/>
        <end position="468"/>
    </location>
</feature>
<dbReference type="GO" id="GO:0005737">
    <property type="term" value="C:cytoplasm"/>
    <property type="evidence" value="ECO:0007669"/>
    <property type="project" value="UniProtKB-SubCell"/>
</dbReference>
<dbReference type="UniPathway" id="UPA00219"/>
<evidence type="ECO:0000256" key="8">
    <source>
        <dbReference type="RuleBase" id="RU003664"/>
    </source>
</evidence>
<dbReference type="Gene3D" id="3.90.190.20">
    <property type="entry name" value="Mur ligase, C-terminal domain"/>
    <property type="match status" value="1"/>
</dbReference>
<keyword evidence="7 8" id="KW-0131">Cell cycle</keyword>
<sequence length="494" mass="50411">MVENQWSRVASVLDVADRPVLVAGAGVTGRSVAALFANYCDIPVVVADDHPAAADTLAETTTAPVIKVAEAQQRIEEFSLVVVSPGWRPDAPLLTAAQGAGVPVIGDVELAWRLDQAGIFGGGAHRWVGITGTNGKTTTTAMTAHMVTAAGIPAIAVGNIGTPVLQALAASTPETVLVCELSSFQLHWTAEFTPDVGVLLNLAEDHLDWHGGFAEYALAKLQLLRAPTVVVGDDPVLQDAIDTHRETISQLRDRSGGQGSWIQFSANDVPAGGVGVAGDRLLLSASAPIDHQGCVAGEDCDLAPAVGISPPGPAGIYDAAAAATAALIVGADSTAITAALASFTVADHRGQCVHTSSDGVQFIDNSKATNPHAALSAMQLGAPFVWIAGGQLKGADIRPLLQATSHNISAAIVLGVDRQQFADALAALAPSIPVVVIDSTDPVAAMNEAVSQAVAAVSRPGVVLLAPAAASLDMYSGMAERGNLFAAAARAYTQ</sequence>
<evidence type="ECO:0000256" key="6">
    <source>
        <dbReference type="ARBA" id="ARBA00022840"/>
    </source>
</evidence>
<keyword evidence="7 8" id="KW-0961">Cell wall biogenesis/degradation</keyword>
<evidence type="ECO:0000259" key="9">
    <source>
        <dbReference type="Pfam" id="PF02875"/>
    </source>
</evidence>
<comment type="pathway">
    <text evidence="2 7 8">Cell wall biogenesis; peptidoglycan biosynthesis.</text>
</comment>
<dbReference type="PANTHER" id="PTHR43692">
    <property type="entry name" value="UDP-N-ACETYLMURAMOYLALANINE--D-GLUTAMATE LIGASE"/>
    <property type="match status" value="1"/>
</dbReference>
<proteinExistence type="inferred from homology"/>
<feature type="domain" description="Mur ligase central" evidence="10">
    <location>
        <begin position="130"/>
        <end position="243"/>
    </location>
</feature>
<keyword evidence="7 8" id="KW-0132">Cell division</keyword>
<comment type="similarity">
    <text evidence="7">Belongs to the MurCDEF family.</text>
</comment>
<name>A0A3G6JBC6_9CORY</name>
<dbReference type="RefSeq" id="WP_123928725.1">
    <property type="nucleotide sequence ID" value="NZ_CP033896.1"/>
</dbReference>
<dbReference type="EC" id="6.3.2.9" evidence="7 8"/>
<keyword evidence="12" id="KW-1185">Reference proteome</keyword>
<protein>
    <recommendedName>
        <fullName evidence="7 8">UDP-N-acetylmuramoylalanine--D-glutamate ligase</fullName>
        <ecNumber evidence="7 8">6.3.2.9</ecNumber>
    </recommendedName>
    <alternativeName>
        <fullName evidence="7">D-glutamic acid-adding enzyme</fullName>
    </alternativeName>
    <alternativeName>
        <fullName evidence="7">UDP-N-acetylmuramoyl-L-alanyl-D-glutamate synthetase</fullName>
    </alternativeName>
</protein>
<evidence type="ECO:0000259" key="10">
    <source>
        <dbReference type="Pfam" id="PF08245"/>
    </source>
</evidence>
<evidence type="ECO:0000256" key="3">
    <source>
        <dbReference type="ARBA" id="ARBA00022490"/>
    </source>
</evidence>
<dbReference type="GO" id="GO:0008360">
    <property type="term" value="P:regulation of cell shape"/>
    <property type="evidence" value="ECO:0007669"/>
    <property type="project" value="UniProtKB-KW"/>
</dbReference>
<dbReference type="GO" id="GO:0071555">
    <property type="term" value="P:cell wall organization"/>
    <property type="evidence" value="ECO:0007669"/>
    <property type="project" value="UniProtKB-KW"/>
</dbReference>
<dbReference type="Gene3D" id="3.40.1190.10">
    <property type="entry name" value="Mur-like, catalytic domain"/>
    <property type="match status" value="1"/>
</dbReference>
<dbReference type="Pfam" id="PF02875">
    <property type="entry name" value="Mur_ligase_C"/>
    <property type="match status" value="1"/>
</dbReference>
<dbReference type="PANTHER" id="PTHR43692:SF1">
    <property type="entry name" value="UDP-N-ACETYLMURAMOYLALANINE--D-GLUTAMATE LIGASE"/>
    <property type="match status" value="1"/>
</dbReference>
<evidence type="ECO:0000256" key="2">
    <source>
        <dbReference type="ARBA" id="ARBA00004752"/>
    </source>
</evidence>
<evidence type="ECO:0000256" key="5">
    <source>
        <dbReference type="ARBA" id="ARBA00022741"/>
    </source>
</evidence>
<dbReference type="GO" id="GO:0009252">
    <property type="term" value="P:peptidoglycan biosynthetic process"/>
    <property type="evidence" value="ECO:0007669"/>
    <property type="project" value="UniProtKB-UniRule"/>
</dbReference>
<evidence type="ECO:0000256" key="1">
    <source>
        <dbReference type="ARBA" id="ARBA00004496"/>
    </source>
</evidence>
<keyword evidence="3 7" id="KW-0963">Cytoplasm</keyword>
<dbReference type="GO" id="GO:0005524">
    <property type="term" value="F:ATP binding"/>
    <property type="evidence" value="ECO:0007669"/>
    <property type="project" value="UniProtKB-UniRule"/>
</dbReference>
<dbReference type="InterPro" id="IPR036615">
    <property type="entry name" value="Mur_ligase_C_dom_sf"/>
</dbReference>
<organism evidence="11 12">
    <name type="scientific">Corynebacterium choanae</name>
    <dbReference type="NCBI Taxonomy" id="1862358"/>
    <lineage>
        <taxon>Bacteria</taxon>
        <taxon>Bacillati</taxon>
        <taxon>Actinomycetota</taxon>
        <taxon>Actinomycetes</taxon>
        <taxon>Mycobacteriales</taxon>
        <taxon>Corynebacteriaceae</taxon>
        <taxon>Corynebacterium</taxon>
    </lineage>
</organism>
<keyword evidence="7 8" id="KW-0573">Peptidoglycan synthesis</keyword>
<keyword evidence="6 7" id="KW-0067">ATP-binding</keyword>
<dbReference type="InterPro" id="IPR004101">
    <property type="entry name" value="Mur_ligase_C"/>
</dbReference>
<comment type="catalytic activity">
    <reaction evidence="7 8">
        <text>UDP-N-acetyl-alpha-D-muramoyl-L-alanine + D-glutamate + ATP = UDP-N-acetyl-alpha-D-muramoyl-L-alanyl-D-glutamate + ADP + phosphate + H(+)</text>
        <dbReference type="Rhea" id="RHEA:16429"/>
        <dbReference type="ChEBI" id="CHEBI:15378"/>
        <dbReference type="ChEBI" id="CHEBI:29986"/>
        <dbReference type="ChEBI" id="CHEBI:30616"/>
        <dbReference type="ChEBI" id="CHEBI:43474"/>
        <dbReference type="ChEBI" id="CHEBI:83898"/>
        <dbReference type="ChEBI" id="CHEBI:83900"/>
        <dbReference type="ChEBI" id="CHEBI:456216"/>
        <dbReference type="EC" id="6.3.2.9"/>
    </reaction>
</comment>
<dbReference type="Pfam" id="PF21799">
    <property type="entry name" value="MurD-like_N"/>
    <property type="match status" value="1"/>
</dbReference>
<evidence type="ECO:0000313" key="12">
    <source>
        <dbReference type="Proteomes" id="UP000269019"/>
    </source>
</evidence>
<comment type="subcellular location">
    <subcellularLocation>
        <location evidence="1 7 8">Cytoplasm</location>
    </subcellularLocation>
</comment>
<evidence type="ECO:0000256" key="4">
    <source>
        <dbReference type="ARBA" id="ARBA00022598"/>
    </source>
</evidence>
<dbReference type="SUPFAM" id="SSF51984">
    <property type="entry name" value="MurCD N-terminal domain"/>
    <property type="match status" value="1"/>
</dbReference>
<keyword evidence="4 7" id="KW-0436">Ligase</keyword>
<dbReference type="Proteomes" id="UP000269019">
    <property type="component" value="Chromosome"/>
</dbReference>
<evidence type="ECO:0000313" key="11">
    <source>
        <dbReference type="EMBL" id="AZA13950.1"/>
    </source>
</evidence>
<accession>A0A3G6JBC6</accession>
<dbReference type="OrthoDB" id="9809796at2"/>
<dbReference type="KEGG" id="ccho:CCHOA_07790"/>
<reference evidence="11 12" key="1">
    <citation type="submission" date="2018-11" db="EMBL/GenBank/DDBJ databases">
        <authorList>
            <person name="Kleinhagauer T."/>
            <person name="Glaeser S.P."/>
            <person name="Spergser J."/>
            <person name="Ruckert C."/>
            <person name="Kaempfer P."/>
            <person name="Busse H.-J."/>
        </authorList>
    </citation>
    <scope>NUCLEOTIDE SEQUENCE [LARGE SCALE GENOMIC DNA]</scope>
    <source>
        <strain evidence="11 12">200CH</strain>
    </source>
</reference>
<dbReference type="EMBL" id="CP033896">
    <property type="protein sequence ID" value="AZA13950.1"/>
    <property type="molecule type" value="Genomic_DNA"/>
</dbReference>
<dbReference type="InterPro" id="IPR013221">
    <property type="entry name" value="Mur_ligase_cen"/>
</dbReference>
<dbReference type="Pfam" id="PF08245">
    <property type="entry name" value="Mur_ligase_M"/>
    <property type="match status" value="1"/>
</dbReference>
<keyword evidence="5 7" id="KW-0547">Nucleotide-binding</keyword>
<keyword evidence="7 8" id="KW-0133">Cell shape</keyword>
<feature type="binding site" evidence="7">
    <location>
        <begin position="132"/>
        <end position="138"/>
    </location>
    <ligand>
        <name>ATP</name>
        <dbReference type="ChEBI" id="CHEBI:30616"/>
    </ligand>
</feature>
<dbReference type="Gene3D" id="3.40.50.720">
    <property type="entry name" value="NAD(P)-binding Rossmann-like Domain"/>
    <property type="match status" value="1"/>
</dbReference>
<evidence type="ECO:0000256" key="7">
    <source>
        <dbReference type="HAMAP-Rule" id="MF_00639"/>
    </source>
</evidence>
<comment type="function">
    <text evidence="7 8">Cell wall formation. Catalyzes the addition of glutamate to the nucleotide precursor UDP-N-acetylmuramoyl-L-alanine (UMA).</text>
</comment>
<dbReference type="HAMAP" id="MF_00639">
    <property type="entry name" value="MurD"/>
    <property type="match status" value="1"/>
</dbReference>